<keyword evidence="3 10" id="KW-0328">Glycosyltransferase</keyword>
<feature type="transmembrane region" description="Helical" evidence="8">
    <location>
        <begin position="156"/>
        <end position="179"/>
    </location>
</feature>
<feature type="transmembrane region" description="Helical" evidence="8">
    <location>
        <begin position="310"/>
        <end position="329"/>
    </location>
</feature>
<keyword evidence="11" id="KW-1185">Reference proteome</keyword>
<evidence type="ECO:0000256" key="1">
    <source>
        <dbReference type="ARBA" id="ARBA00004651"/>
    </source>
</evidence>
<evidence type="ECO:0000256" key="5">
    <source>
        <dbReference type="ARBA" id="ARBA00022692"/>
    </source>
</evidence>
<proteinExistence type="predicted"/>
<evidence type="ECO:0000259" key="9">
    <source>
        <dbReference type="Pfam" id="PF13231"/>
    </source>
</evidence>
<dbReference type="GO" id="GO:0016757">
    <property type="term" value="F:glycosyltransferase activity"/>
    <property type="evidence" value="ECO:0007669"/>
    <property type="project" value="UniProtKB-KW"/>
</dbReference>
<sequence>MLAVPALVALVAGAWGIDRGSMWQDEATTFAIAGRSLPELWRTLGHVDAVHGLYYLLVHPLLGLGGGSIPAEVLIRLPSVAGTAAAACGVAALGRRLGSPATGLAAGLVYATTPVVSYYAQEGRSYALVTAAVVLATLLLVRAADRPDRAGRWAAYTAAVALACLLNLFAALVLAAHGVTLVAGRVGARTLARWACSCAAALLAVLPVARVSFGQRAQVAWLERPGWPEVEALVTRFAGTGVPLAVTALLSALAVLTVFTTRRSAIGEAETAKRRPALTLPLVAAPLALLPPAVLLAVSQIHPFYQERYVLYAVAGLAPLTGAGVVAVARLARPLAARLGIAAALLALLVVPALPVQQQVRRVDSRTDDPAAAARIVAAGARPGDAVLFLPSVRRLVAEAYPDAFRRTRDAALRVSGAASGTLAGRELPPERIEASLADAPRVWVVSRSHPRDADLASGPDTAKRLLLREHYNRRMFVRVLGYAVRLYVRKGTGVSPSSPPPSARR</sequence>
<dbReference type="PANTHER" id="PTHR33908">
    <property type="entry name" value="MANNOSYLTRANSFERASE YKCB-RELATED"/>
    <property type="match status" value="1"/>
</dbReference>
<keyword evidence="5 8" id="KW-0812">Transmembrane</keyword>
<name>A0ABQ4G766_9ACTN</name>
<evidence type="ECO:0000313" key="11">
    <source>
        <dbReference type="Proteomes" id="UP000603904"/>
    </source>
</evidence>
<protein>
    <submittedName>
        <fullName evidence="10">Mannosyltransferase</fullName>
    </submittedName>
</protein>
<keyword evidence="4" id="KW-0808">Transferase</keyword>
<evidence type="ECO:0000256" key="7">
    <source>
        <dbReference type="ARBA" id="ARBA00023136"/>
    </source>
</evidence>
<dbReference type="EMBL" id="BOOC01000033">
    <property type="protein sequence ID" value="GIH42862.1"/>
    <property type="molecule type" value="Genomic_DNA"/>
</dbReference>
<evidence type="ECO:0000256" key="4">
    <source>
        <dbReference type="ARBA" id="ARBA00022679"/>
    </source>
</evidence>
<feature type="transmembrane region" description="Helical" evidence="8">
    <location>
        <begin position="101"/>
        <end position="120"/>
    </location>
</feature>
<dbReference type="Proteomes" id="UP000603904">
    <property type="component" value="Unassembled WGS sequence"/>
</dbReference>
<keyword evidence="7 8" id="KW-0472">Membrane</keyword>
<dbReference type="PANTHER" id="PTHR33908:SF3">
    <property type="entry name" value="UNDECAPRENYL PHOSPHATE-ALPHA-4-AMINO-4-DEOXY-L-ARABINOSE ARABINOSYL TRANSFERASE"/>
    <property type="match status" value="1"/>
</dbReference>
<comment type="caution">
    <text evidence="10">The sequence shown here is derived from an EMBL/GenBank/DDBJ whole genome shotgun (WGS) entry which is preliminary data.</text>
</comment>
<evidence type="ECO:0000256" key="6">
    <source>
        <dbReference type="ARBA" id="ARBA00022989"/>
    </source>
</evidence>
<keyword evidence="6 8" id="KW-1133">Transmembrane helix</keyword>
<dbReference type="Pfam" id="PF13231">
    <property type="entry name" value="PMT_2"/>
    <property type="match status" value="1"/>
</dbReference>
<feature type="transmembrane region" description="Helical" evidence="8">
    <location>
        <begin position="279"/>
        <end position="298"/>
    </location>
</feature>
<reference evidence="10 11" key="1">
    <citation type="submission" date="2021-01" db="EMBL/GenBank/DDBJ databases">
        <title>Whole genome shotgun sequence of Microbispora corallina NBRC 16416.</title>
        <authorList>
            <person name="Komaki H."/>
            <person name="Tamura T."/>
        </authorList>
    </citation>
    <scope>NUCLEOTIDE SEQUENCE [LARGE SCALE GENOMIC DNA]</scope>
    <source>
        <strain evidence="10 11">NBRC 16416</strain>
    </source>
</reference>
<evidence type="ECO:0000256" key="2">
    <source>
        <dbReference type="ARBA" id="ARBA00022475"/>
    </source>
</evidence>
<comment type="subcellular location">
    <subcellularLocation>
        <location evidence="1">Cell membrane</location>
        <topology evidence="1">Multi-pass membrane protein</topology>
    </subcellularLocation>
</comment>
<evidence type="ECO:0000313" key="10">
    <source>
        <dbReference type="EMBL" id="GIH42862.1"/>
    </source>
</evidence>
<dbReference type="InterPro" id="IPR050297">
    <property type="entry name" value="LipidA_mod_glycosyltrf_83"/>
</dbReference>
<accession>A0ABQ4G766</accession>
<gene>
    <name evidence="10" type="ORF">Mco01_58620</name>
</gene>
<feature type="transmembrane region" description="Helical" evidence="8">
    <location>
        <begin position="335"/>
        <end position="356"/>
    </location>
</feature>
<feature type="transmembrane region" description="Helical" evidence="8">
    <location>
        <begin position="233"/>
        <end position="259"/>
    </location>
</feature>
<feature type="transmembrane region" description="Helical" evidence="8">
    <location>
        <begin position="191"/>
        <end position="213"/>
    </location>
</feature>
<keyword evidence="2" id="KW-1003">Cell membrane</keyword>
<organism evidence="10 11">
    <name type="scientific">Microbispora corallina</name>
    <dbReference type="NCBI Taxonomy" id="83302"/>
    <lineage>
        <taxon>Bacteria</taxon>
        <taxon>Bacillati</taxon>
        <taxon>Actinomycetota</taxon>
        <taxon>Actinomycetes</taxon>
        <taxon>Streptosporangiales</taxon>
        <taxon>Streptosporangiaceae</taxon>
        <taxon>Microbispora</taxon>
    </lineage>
</organism>
<feature type="domain" description="Glycosyltransferase RgtA/B/C/D-like" evidence="9">
    <location>
        <begin position="73"/>
        <end position="208"/>
    </location>
</feature>
<dbReference type="InterPro" id="IPR038731">
    <property type="entry name" value="RgtA/B/C-like"/>
</dbReference>
<feature type="transmembrane region" description="Helical" evidence="8">
    <location>
        <begin position="126"/>
        <end position="144"/>
    </location>
</feature>
<evidence type="ECO:0000256" key="3">
    <source>
        <dbReference type="ARBA" id="ARBA00022676"/>
    </source>
</evidence>
<evidence type="ECO:0000256" key="8">
    <source>
        <dbReference type="SAM" id="Phobius"/>
    </source>
</evidence>